<dbReference type="GO" id="GO:0005762">
    <property type="term" value="C:mitochondrial large ribosomal subunit"/>
    <property type="evidence" value="ECO:0007669"/>
    <property type="project" value="TreeGrafter"/>
</dbReference>
<dbReference type="Pfam" id="PF07147">
    <property type="entry name" value="PDCD9"/>
    <property type="match status" value="1"/>
</dbReference>
<name>A0AAV4V5Q8_CAEEX</name>
<evidence type="ECO:0000313" key="6">
    <source>
        <dbReference type="Proteomes" id="UP001054945"/>
    </source>
</evidence>
<evidence type="ECO:0000313" key="5">
    <source>
        <dbReference type="EMBL" id="GIY64860.1"/>
    </source>
</evidence>
<keyword evidence="4" id="KW-0687">Ribonucleoprotein</keyword>
<evidence type="ECO:0000256" key="4">
    <source>
        <dbReference type="ARBA" id="ARBA00023274"/>
    </source>
</evidence>
<evidence type="ECO:0000256" key="2">
    <source>
        <dbReference type="ARBA" id="ARBA00022980"/>
    </source>
</evidence>
<sequence>MVSHYVFGFSSLRMFCKRFNTPLSYFNTFRLQHQLVEKKFENCEYPPIIDMSPDGQRRHQRQLWYDSIKAMPTVEEKLYELAVQQRLKLKKYLLYSVPPSYNGIYFQRYITRSLLIEGLPDKINQINVENELSQIKDDLNKIVTNYYYNPWENEEKPLSHYLNEEKAGAKLLEQLICQCYKKLAPRNEHILESTKYPRLSSFWWHSGFESEKDKLFEKNLCFMFKDSPAFAIRIKKPLSPILEMNDPLCATAEVPDYHYHPRVFGFPSIRGSSVASVPGFWPGDPNEFPLLQVLSSHRLQTLLQKIDHYNLKQIENSAGLMTSFGYLNAVATYQGFSPFHDITYPFVTQTILTNGQDFTFFVYQLNTIAFHEDVDNKDCRNLCWASEKLRLFDTIEDGQLKGINEDVYRLLLRFLLNTPEVKDGLILKPYLGVDTRTEEEVTNMRYFLRKMYSGARAHDAYKEEIPDWVRIYKNHPDAPLSPYVKLQ</sequence>
<proteinExistence type="predicted"/>
<keyword evidence="3" id="KW-0496">Mitochondrion</keyword>
<evidence type="ECO:0000256" key="1">
    <source>
        <dbReference type="ARBA" id="ARBA00004173"/>
    </source>
</evidence>
<protein>
    <submittedName>
        <fullName evidence="5">28S ribosomal protein S30, mitochondrial</fullName>
    </submittedName>
</protein>
<comment type="subcellular location">
    <subcellularLocation>
        <location evidence="1">Mitochondrion</location>
    </subcellularLocation>
</comment>
<dbReference type="Proteomes" id="UP001054945">
    <property type="component" value="Unassembled WGS sequence"/>
</dbReference>
<keyword evidence="2 5" id="KW-0689">Ribosomal protein</keyword>
<dbReference type="EMBL" id="BPLR01013933">
    <property type="protein sequence ID" value="GIY64860.1"/>
    <property type="molecule type" value="Genomic_DNA"/>
</dbReference>
<dbReference type="PANTHER" id="PTHR13014:SF3">
    <property type="entry name" value="LARGE RIBOSOMAL SUBUNIT PROTEIN ML65"/>
    <property type="match status" value="1"/>
</dbReference>
<dbReference type="GO" id="GO:0006412">
    <property type="term" value="P:translation"/>
    <property type="evidence" value="ECO:0007669"/>
    <property type="project" value="InterPro"/>
</dbReference>
<keyword evidence="6" id="KW-1185">Reference proteome</keyword>
<evidence type="ECO:0000256" key="3">
    <source>
        <dbReference type="ARBA" id="ARBA00023128"/>
    </source>
</evidence>
<dbReference type="PANTHER" id="PTHR13014">
    <property type="entry name" value="MITOCHONDRIAL 28S RIBOSOMAL PROTEIN S30/P52 PRO-APOTOTIC PROTEIN"/>
    <property type="match status" value="1"/>
</dbReference>
<reference evidence="5 6" key="1">
    <citation type="submission" date="2021-06" db="EMBL/GenBank/DDBJ databases">
        <title>Caerostris extrusa draft genome.</title>
        <authorList>
            <person name="Kono N."/>
            <person name="Arakawa K."/>
        </authorList>
    </citation>
    <scope>NUCLEOTIDE SEQUENCE [LARGE SCALE GENOMIC DNA]</scope>
</reference>
<gene>
    <name evidence="5" type="primary">Mrps30</name>
    <name evidence="5" type="ORF">CEXT_537091</name>
</gene>
<organism evidence="5 6">
    <name type="scientific">Caerostris extrusa</name>
    <name type="common">Bark spider</name>
    <name type="synonym">Caerostris bankana</name>
    <dbReference type="NCBI Taxonomy" id="172846"/>
    <lineage>
        <taxon>Eukaryota</taxon>
        <taxon>Metazoa</taxon>
        <taxon>Ecdysozoa</taxon>
        <taxon>Arthropoda</taxon>
        <taxon>Chelicerata</taxon>
        <taxon>Arachnida</taxon>
        <taxon>Araneae</taxon>
        <taxon>Araneomorphae</taxon>
        <taxon>Entelegynae</taxon>
        <taxon>Araneoidea</taxon>
        <taxon>Araneidae</taxon>
        <taxon>Caerostris</taxon>
    </lineage>
</organism>
<dbReference type="GO" id="GO:0003735">
    <property type="term" value="F:structural constituent of ribosome"/>
    <property type="evidence" value="ECO:0007669"/>
    <property type="project" value="InterPro"/>
</dbReference>
<dbReference type="InterPro" id="IPR010793">
    <property type="entry name" value="Ribosomal_mL37/mL65"/>
</dbReference>
<accession>A0AAV4V5Q8</accession>
<dbReference type="InterPro" id="IPR039982">
    <property type="entry name" value="Ribosomal_mL65"/>
</dbReference>
<comment type="caution">
    <text evidence="5">The sequence shown here is derived from an EMBL/GenBank/DDBJ whole genome shotgun (WGS) entry which is preliminary data.</text>
</comment>
<dbReference type="AlphaFoldDB" id="A0AAV4V5Q8"/>